<reference evidence="1" key="1">
    <citation type="submission" date="2022-06" db="EMBL/GenBank/DDBJ databases">
        <title>Uncovering the hologenomic basis of an extraordinary plant invasion.</title>
        <authorList>
            <person name="Bieker V.C."/>
            <person name="Martin M.D."/>
            <person name="Gilbert T."/>
            <person name="Hodgins K."/>
            <person name="Battlay P."/>
            <person name="Petersen B."/>
            <person name="Wilson J."/>
        </authorList>
    </citation>
    <scope>NUCLEOTIDE SEQUENCE</scope>
    <source>
        <strain evidence="1">AA19_3_7</strain>
        <tissue evidence="1">Leaf</tissue>
    </source>
</reference>
<evidence type="ECO:0000313" key="1">
    <source>
        <dbReference type="EMBL" id="KAI7753502.1"/>
    </source>
</evidence>
<comment type="caution">
    <text evidence="1">The sequence shown here is derived from an EMBL/GenBank/DDBJ whole genome shotgun (WGS) entry which is preliminary data.</text>
</comment>
<dbReference type="AlphaFoldDB" id="A0AAD5D5Q7"/>
<evidence type="ECO:0000313" key="2">
    <source>
        <dbReference type="Proteomes" id="UP001206925"/>
    </source>
</evidence>
<organism evidence="1 2">
    <name type="scientific">Ambrosia artemisiifolia</name>
    <name type="common">Common ragweed</name>
    <dbReference type="NCBI Taxonomy" id="4212"/>
    <lineage>
        <taxon>Eukaryota</taxon>
        <taxon>Viridiplantae</taxon>
        <taxon>Streptophyta</taxon>
        <taxon>Embryophyta</taxon>
        <taxon>Tracheophyta</taxon>
        <taxon>Spermatophyta</taxon>
        <taxon>Magnoliopsida</taxon>
        <taxon>eudicotyledons</taxon>
        <taxon>Gunneridae</taxon>
        <taxon>Pentapetalae</taxon>
        <taxon>asterids</taxon>
        <taxon>campanulids</taxon>
        <taxon>Asterales</taxon>
        <taxon>Asteraceae</taxon>
        <taxon>Asteroideae</taxon>
        <taxon>Heliantheae alliance</taxon>
        <taxon>Heliantheae</taxon>
        <taxon>Ambrosia</taxon>
    </lineage>
</organism>
<protein>
    <submittedName>
        <fullName evidence="1">Uncharacterized protein</fullName>
    </submittedName>
</protein>
<sequence length="55" mass="6199">MIFRYSHNPASYNPAATRMVTTSSENKLQWITIVASNHRTLFGSQTAGQSARRSR</sequence>
<dbReference type="Proteomes" id="UP001206925">
    <property type="component" value="Unassembled WGS sequence"/>
</dbReference>
<gene>
    <name evidence="1" type="ORF">M8C21_004972</name>
</gene>
<dbReference type="EMBL" id="JAMZMK010005416">
    <property type="protein sequence ID" value="KAI7753502.1"/>
    <property type="molecule type" value="Genomic_DNA"/>
</dbReference>
<accession>A0AAD5D5Q7</accession>
<name>A0AAD5D5Q7_AMBAR</name>
<proteinExistence type="predicted"/>
<keyword evidence="2" id="KW-1185">Reference proteome</keyword>